<organism evidence="2 3">
    <name type="scientific">Batillaria attramentaria</name>
    <dbReference type="NCBI Taxonomy" id="370345"/>
    <lineage>
        <taxon>Eukaryota</taxon>
        <taxon>Metazoa</taxon>
        <taxon>Spiralia</taxon>
        <taxon>Lophotrochozoa</taxon>
        <taxon>Mollusca</taxon>
        <taxon>Gastropoda</taxon>
        <taxon>Caenogastropoda</taxon>
        <taxon>Sorbeoconcha</taxon>
        <taxon>Cerithioidea</taxon>
        <taxon>Batillariidae</taxon>
        <taxon>Batillaria</taxon>
    </lineage>
</organism>
<comment type="caution">
    <text evidence="2">The sequence shown here is derived from an EMBL/GenBank/DDBJ whole genome shotgun (WGS) entry which is preliminary data.</text>
</comment>
<keyword evidence="1" id="KW-0812">Transmembrane</keyword>
<keyword evidence="3" id="KW-1185">Reference proteome</keyword>
<protein>
    <submittedName>
        <fullName evidence="2">Uncharacterized protein</fullName>
    </submittedName>
</protein>
<keyword evidence="1" id="KW-0472">Membrane</keyword>
<evidence type="ECO:0000313" key="3">
    <source>
        <dbReference type="Proteomes" id="UP001519460"/>
    </source>
</evidence>
<name>A0ABD0LF30_9CAEN</name>
<dbReference type="Proteomes" id="UP001519460">
    <property type="component" value="Unassembled WGS sequence"/>
</dbReference>
<proteinExistence type="predicted"/>
<keyword evidence="1" id="KW-1133">Transmembrane helix</keyword>
<dbReference type="AlphaFoldDB" id="A0ABD0LF30"/>
<gene>
    <name evidence="2" type="ORF">BaRGS_00010856</name>
</gene>
<accession>A0ABD0LF30</accession>
<reference evidence="2 3" key="1">
    <citation type="journal article" date="2023" name="Sci. Data">
        <title>Genome assembly of the Korean intertidal mud-creeper Batillaria attramentaria.</title>
        <authorList>
            <person name="Patra A.K."/>
            <person name="Ho P.T."/>
            <person name="Jun S."/>
            <person name="Lee S.J."/>
            <person name="Kim Y."/>
            <person name="Won Y.J."/>
        </authorList>
    </citation>
    <scope>NUCLEOTIDE SEQUENCE [LARGE SCALE GENOMIC DNA]</scope>
    <source>
        <strain evidence="2">Wonlab-2016</strain>
    </source>
</reference>
<feature type="transmembrane region" description="Helical" evidence="1">
    <location>
        <begin position="24"/>
        <end position="43"/>
    </location>
</feature>
<sequence>MDTVNQISEYTHCFRWLGFRMRLYARYLALLTFITAGVCLVVIHMQGPTLPPMPARDRSPMVPERTRSGKTPFEVTAQTLATASHVTKYKFEHFVRTYTPSAGPARSHHITNLTVITAGRSAEGRKKSTFTTPVSTNVKKVNKPTTRPLMLPHAPYVKVNESDGKVCMV</sequence>
<dbReference type="EMBL" id="JACVVK020000054">
    <property type="protein sequence ID" value="KAK7497985.1"/>
    <property type="molecule type" value="Genomic_DNA"/>
</dbReference>
<evidence type="ECO:0000313" key="2">
    <source>
        <dbReference type="EMBL" id="KAK7497985.1"/>
    </source>
</evidence>
<evidence type="ECO:0000256" key="1">
    <source>
        <dbReference type="SAM" id="Phobius"/>
    </source>
</evidence>